<evidence type="ECO:0000256" key="8">
    <source>
        <dbReference type="SAM" id="Coils"/>
    </source>
</evidence>
<evidence type="ECO:0000256" key="2">
    <source>
        <dbReference type="ARBA" id="ARBA00022701"/>
    </source>
</evidence>
<gene>
    <name evidence="11" type="ORF">Acr_18g0007430</name>
</gene>
<dbReference type="SMART" id="SM00129">
    <property type="entry name" value="KISc"/>
    <property type="match status" value="1"/>
</dbReference>
<dbReference type="PANTHER" id="PTHR47972">
    <property type="entry name" value="KINESIN-LIKE PROTEIN KLP-3"/>
    <property type="match status" value="1"/>
</dbReference>
<dbReference type="PROSITE" id="PS50067">
    <property type="entry name" value="KINESIN_MOTOR_2"/>
    <property type="match status" value="1"/>
</dbReference>
<dbReference type="FunFam" id="3.40.850.10:FF:000048">
    <property type="entry name" value="Kinesin-like protein"/>
    <property type="match status" value="1"/>
</dbReference>
<dbReference type="GO" id="GO:0005874">
    <property type="term" value="C:microtubule"/>
    <property type="evidence" value="ECO:0007669"/>
    <property type="project" value="UniProtKB-KW"/>
</dbReference>
<keyword evidence="8" id="KW-0175">Coiled coil</keyword>
<feature type="compositionally biased region" description="Polar residues" evidence="9">
    <location>
        <begin position="1"/>
        <end position="20"/>
    </location>
</feature>
<keyword evidence="2 7" id="KW-0493">Microtubule</keyword>
<evidence type="ECO:0000313" key="11">
    <source>
        <dbReference type="EMBL" id="GFZ06573.1"/>
    </source>
</evidence>
<feature type="coiled-coil region" evidence="8">
    <location>
        <begin position="185"/>
        <end position="303"/>
    </location>
</feature>
<evidence type="ECO:0000313" key="12">
    <source>
        <dbReference type="Proteomes" id="UP000585474"/>
    </source>
</evidence>
<dbReference type="Gene3D" id="3.40.850.10">
    <property type="entry name" value="Kinesin motor domain"/>
    <property type="match status" value="1"/>
</dbReference>
<keyword evidence="12" id="KW-1185">Reference proteome</keyword>
<dbReference type="GO" id="GO:0007018">
    <property type="term" value="P:microtubule-based movement"/>
    <property type="evidence" value="ECO:0007669"/>
    <property type="project" value="InterPro"/>
</dbReference>
<dbReference type="InterPro" id="IPR027640">
    <property type="entry name" value="Kinesin-like_fam"/>
</dbReference>
<feature type="domain" description="Kinesin motor" evidence="10">
    <location>
        <begin position="471"/>
        <end position="812"/>
    </location>
</feature>
<evidence type="ECO:0000256" key="3">
    <source>
        <dbReference type="ARBA" id="ARBA00022741"/>
    </source>
</evidence>
<sequence length="836" mass="93613">MTSKNQNKPPTPASPSNNKSVVDEGLGDKRRKIGVSKMVGPANGVRARQAFSVVNGGQDLALASGPSSNAGSECGIVEFTKEDIEAILNEKIKTKNRFNLKEKCDQMVEYIKRLRLCIKWFQELEGNYLLEKEKLKNLLDIAEKKCTDMGTIAFFSSTGVYRNLKLFINLGSFACSLEILMKAKEEELNSIIMELRKNYASLQEKFTKEESDKLAAMESLAKEKEDKATAERLQASLSEELRIAQRENSSSNQKISSLNDMYKRLQEYNTSLQQYNSKLQSELATTNETIKRVEKEKAAVVENLSTIRGHYNSLQDQLTSSRASQDEAMKQKEALGNEVGCLRGDLQQIREDRDCQLLQVQALTAEVIKYKECSGKSSAELDCLTLKSNDLEARCMYQSEQIKTLQDQLFVAEKKWKMSDLSALATRTEFEEQKTLIEELQSRLAEAEVKIIEGENLRKKLHNTILELKGNIRVFCRVRPLLPEDGVGTEPKVISYPTTTEALGRGIDLLQNGQKHSFTFDKVFMPDASQEDVFVEISQLVQSALDGYKVCIFAYGQTGSGKTYTMMMGRPGSPDQKGLIPRSLEQIFRARQALQPQGWKYEMQVSMLEIYNETIRDLLSTNRPSLDMSRSENGVVGKQYTIKHDANGNTHVSDLTIADVCSSREVSFLLDQAAQSRSVGKTQMNEQSSRSHFVFTLRISGYNESTEQQVQGVLNLIDLAGSERLSKSGSTGDRLKETQAINKSLSSLSDVIFALAKKEDHVPFRNSKLTYLLQPCLGGDSKTLMFVNVSPDPSSMGESLCSLRFAARVNACEIGIPRRQTSQTTMRSSDSRLSYG</sequence>
<protein>
    <recommendedName>
        <fullName evidence="7">Kinesin-like protein</fullName>
    </recommendedName>
</protein>
<keyword evidence="5 6" id="KW-0505">Motor protein</keyword>
<dbReference type="GO" id="GO:0008017">
    <property type="term" value="F:microtubule binding"/>
    <property type="evidence" value="ECO:0007669"/>
    <property type="project" value="InterPro"/>
</dbReference>
<comment type="caution">
    <text evidence="11">The sequence shown here is derived from an EMBL/GenBank/DDBJ whole genome shotgun (WGS) entry which is preliminary data.</text>
</comment>
<evidence type="ECO:0000256" key="1">
    <source>
        <dbReference type="ARBA" id="ARBA00010899"/>
    </source>
</evidence>
<name>A0A7J0G711_9ERIC</name>
<dbReference type="PROSITE" id="PS00411">
    <property type="entry name" value="KINESIN_MOTOR_1"/>
    <property type="match status" value="1"/>
</dbReference>
<dbReference type="InterPro" id="IPR019821">
    <property type="entry name" value="Kinesin_motor_CS"/>
</dbReference>
<dbReference type="PRINTS" id="PR00380">
    <property type="entry name" value="KINESINHEAVY"/>
</dbReference>
<dbReference type="CDD" id="cd01366">
    <property type="entry name" value="KISc_C_terminal"/>
    <property type="match status" value="1"/>
</dbReference>
<evidence type="ECO:0000256" key="7">
    <source>
        <dbReference type="RuleBase" id="RU000394"/>
    </source>
</evidence>
<dbReference type="InterPro" id="IPR001752">
    <property type="entry name" value="Kinesin_motor_dom"/>
</dbReference>
<feature type="coiled-coil region" evidence="8">
    <location>
        <begin position="430"/>
        <end position="457"/>
    </location>
</feature>
<dbReference type="AlphaFoldDB" id="A0A7J0G711"/>
<dbReference type="GO" id="GO:0003777">
    <property type="term" value="F:microtubule motor activity"/>
    <property type="evidence" value="ECO:0007669"/>
    <property type="project" value="InterPro"/>
</dbReference>
<dbReference type="Pfam" id="PF00225">
    <property type="entry name" value="Kinesin"/>
    <property type="match status" value="1"/>
</dbReference>
<dbReference type="GO" id="GO:0005524">
    <property type="term" value="F:ATP binding"/>
    <property type="evidence" value="ECO:0007669"/>
    <property type="project" value="UniProtKB-UniRule"/>
</dbReference>
<organism evidence="11 12">
    <name type="scientific">Actinidia rufa</name>
    <dbReference type="NCBI Taxonomy" id="165716"/>
    <lineage>
        <taxon>Eukaryota</taxon>
        <taxon>Viridiplantae</taxon>
        <taxon>Streptophyta</taxon>
        <taxon>Embryophyta</taxon>
        <taxon>Tracheophyta</taxon>
        <taxon>Spermatophyta</taxon>
        <taxon>Magnoliopsida</taxon>
        <taxon>eudicotyledons</taxon>
        <taxon>Gunneridae</taxon>
        <taxon>Pentapetalae</taxon>
        <taxon>asterids</taxon>
        <taxon>Ericales</taxon>
        <taxon>Actinidiaceae</taxon>
        <taxon>Actinidia</taxon>
    </lineage>
</organism>
<proteinExistence type="inferred from homology"/>
<evidence type="ECO:0000256" key="4">
    <source>
        <dbReference type="ARBA" id="ARBA00022840"/>
    </source>
</evidence>
<evidence type="ECO:0000259" key="10">
    <source>
        <dbReference type="PROSITE" id="PS50067"/>
    </source>
</evidence>
<evidence type="ECO:0000256" key="6">
    <source>
        <dbReference type="PROSITE-ProRule" id="PRU00283"/>
    </source>
</evidence>
<evidence type="ECO:0000256" key="9">
    <source>
        <dbReference type="SAM" id="MobiDB-lite"/>
    </source>
</evidence>
<dbReference type="PANTHER" id="PTHR47972:SF46">
    <property type="entry name" value="KINESIN-LIKE PROTEIN"/>
    <property type="match status" value="1"/>
</dbReference>
<keyword evidence="4 6" id="KW-0067">ATP-binding</keyword>
<dbReference type="InterPro" id="IPR027417">
    <property type="entry name" value="P-loop_NTPase"/>
</dbReference>
<keyword evidence="3 6" id="KW-0547">Nucleotide-binding</keyword>
<feature type="binding site" evidence="6">
    <location>
        <begin position="556"/>
        <end position="563"/>
    </location>
    <ligand>
        <name>ATP</name>
        <dbReference type="ChEBI" id="CHEBI:30616"/>
    </ligand>
</feature>
<dbReference type="EMBL" id="BJWL01000018">
    <property type="protein sequence ID" value="GFZ06573.1"/>
    <property type="molecule type" value="Genomic_DNA"/>
</dbReference>
<feature type="region of interest" description="Disordered" evidence="9">
    <location>
        <begin position="1"/>
        <end position="29"/>
    </location>
</feature>
<accession>A0A7J0G711</accession>
<dbReference type="InterPro" id="IPR036961">
    <property type="entry name" value="Kinesin_motor_dom_sf"/>
</dbReference>
<evidence type="ECO:0000256" key="5">
    <source>
        <dbReference type="ARBA" id="ARBA00023175"/>
    </source>
</evidence>
<comment type="similarity">
    <text evidence="1">Belongs to the TRAFAC class myosin-kinesin ATPase superfamily. Kinesin family. KIN-14 subfamily.</text>
</comment>
<dbReference type="OrthoDB" id="3176171at2759"/>
<dbReference type="SUPFAM" id="SSF52540">
    <property type="entry name" value="P-loop containing nucleoside triphosphate hydrolases"/>
    <property type="match status" value="1"/>
</dbReference>
<dbReference type="Proteomes" id="UP000585474">
    <property type="component" value="Unassembled WGS sequence"/>
</dbReference>
<reference evidence="11 12" key="1">
    <citation type="submission" date="2019-07" db="EMBL/GenBank/DDBJ databases">
        <title>De Novo Assembly of kiwifruit Actinidia rufa.</title>
        <authorList>
            <person name="Sugita-Konishi S."/>
            <person name="Sato K."/>
            <person name="Mori E."/>
            <person name="Abe Y."/>
            <person name="Kisaki G."/>
            <person name="Hamano K."/>
            <person name="Suezawa K."/>
            <person name="Otani M."/>
            <person name="Fukuda T."/>
            <person name="Manabe T."/>
            <person name="Gomi K."/>
            <person name="Tabuchi M."/>
            <person name="Akimitsu K."/>
            <person name="Kataoka I."/>
        </authorList>
    </citation>
    <scope>NUCLEOTIDE SEQUENCE [LARGE SCALE GENOMIC DNA]</scope>
    <source>
        <strain evidence="12">cv. Fuchu</strain>
    </source>
</reference>